<keyword evidence="4 10" id="KW-0812">Transmembrane</keyword>
<keyword evidence="15" id="KW-1185">Reference proteome</keyword>
<sequence>MKQTFVFLFLSLSYAHSVLGVCRTDTLPDRRLQRVDVYEGKKRTQLLSSVPLQSLSDEDIKHLPVLQVSDAAKFFSGVQVKDYGGVGGLKTVSVRSLGAQHTAVAYDGLLLTDGQTGQIDLGKFSMEQVQMITLANGQMDDLLQPARALASGALLSLETRLPEFSTQREFHVSSRVTTGSWGLFNPSCSFTGSGPRQWVGGVSAEWTQTDGHYPFDLRYGAGDAITERKKRKNTDVRALRLEAFTAKRWNSGALWKWRAYFYQSERGLPGATTYYYDHAAQRLDDRNTFVQTQYQQDFGRHWSLKASAKWNGSRQEYLDPDYKGSEGETRNDYRQQEYYVSAALRYRPITPLAFSFSTDGFAQTMEANLTDFARPRRYTWLSALSGKYTAGWVTLNASALFTRVFERTLSGASASDRSRLSPFASVVFTPFAKENLRLRFFVKDIFRMPTFNDLYYGTVGTRTLKPEKALQYNAGLTYEKAVARWMPQLAFTVDAYYNRVSDKIVAIPTKNLFIWSMVNLGKVDIRGVDVTAQGLFRLHQDWQFRLSGNYTYQRALDVTSDEPGTAESLTYGHQIPYTPRVYASGTATLSTPWGELSYALLYSGKRYALGQNIAANRLDLYTDHSLTYRYDRSWGKHSAALLVECLNLADKNYEIVKNFPMPGRSFRVTLTYQY</sequence>
<dbReference type="Gene3D" id="2.40.170.20">
    <property type="entry name" value="TonB-dependent receptor, beta-barrel domain"/>
    <property type="match status" value="1"/>
</dbReference>
<evidence type="ECO:0000256" key="6">
    <source>
        <dbReference type="ARBA" id="ARBA00023077"/>
    </source>
</evidence>
<dbReference type="Proteomes" id="UP001228403">
    <property type="component" value="Unassembled WGS sequence"/>
</dbReference>
<comment type="caution">
    <text evidence="14">The sequence shown here is derived from an EMBL/GenBank/DDBJ whole genome shotgun (WGS) entry which is preliminary data.</text>
</comment>
<evidence type="ECO:0000256" key="2">
    <source>
        <dbReference type="ARBA" id="ARBA00022448"/>
    </source>
</evidence>
<proteinExistence type="inferred from homology"/>
<keyword evidence="9 10" id="KW-0998">Cell outer membrane</keyword>
<evidence type="ECO:0000256" key="11">
    <source>
        <dbReference type="RuleBase" id="RU003357"/>
    </source>
</evidence>
<dbReference type="Pfam" id="PF07715">
    <property type="entry name" value="Plug"/>
    <property type="match status" value="1"/>
</dbReference>
<evidence type="ECO:0000259" key="12">
    <source>
        <dbReference type="Pfam" id="PF00593"/>
    </source>
</evidence>
<dbReference type="InterPro" id="IPR000531">
    <property type="entry name" value="Beta-barrel_TonB"/>
</dbReference>
<keyword evidence="7 10" id="KW-0472">Membrane</keyword>
<dbReference type="PANTHER" id="PTHR30069:SF29">
    <property type="entry name" value="HEMOGLOBIN AND HEMOGLOBIN-HAPTOGLOBIN-BINDING PROTEIN 1-RELATED"/>
    <property type="match status" value="1"/>
</dbReference>
<keyword evidence="3 10" id="KW-1134">Transmembrane beta strand</keyword>
<evidence type="ECO:0000256" key="9">
    <source>
        <dbReference type="ARBA" id="ARBA00023237"/>
    </source>
</evidence>
<evidence type="ECO:0000256" key="5">
    <source>
        <dbReference type="ARBA" id="ARBA00022729"/>
    </source>
</evidence>
<evidence type="ECO:0000313" key="14">
    <source>
        <dbReference type="EMBL" id="MDM8146655.1"/>
    </source>
</evidence>
<feature type="domain" description="TonB-dependent receptor-like beta-barrel" evidence="12">
    <location>
        <begin position="248"/>
        <end position="634"/>
    </location>
</feature>
<dbReference type="InterPro" id="IPR012910">
    <property type="entry name" value="Plug_dom"/>
</dbReference>
<protein>
    <submittedName>
        <fullName evidence="14">TonB-dependent receptor plug domain-containing protein</fullName>
    </submittedName>
</protein>
<organism evidence="14 15">
    <name type="scientific">Bacteroides eggerthii</name>
    <dbReference type="NCBI Taxonomy" id="28111"/>
    <lineage>
        <taxon>Bacteria</taxon>
        <taxon>Pseudomonadati</taxon>
        <taxon>Bacteroidota</taxon>
        <taxon>Bacteroidia</taxon>
        <taxon>Bacteroidales</taxon>
        <taxon>Bacteroidaceae</taxon>
        <taxon>Bacteroides</taxon>
    </lineage>
</organism>
<reference evidence="15" key="2">
    <citation type="submission" date="2023-07" db="EMBL/GenBank/DDBJ databases">
        <title>Identification and characterization of horizontal gene transfer across gut microbiota members of farm animals based on homology search.</title>
        <authorList>
            <person name="Schwarzerova J."/>
            <person name="Nykrynova M."/>
            <person name="Jureckova K."/>
            <person name="Cejkova D."/>
            <person name="Rychlik I."/>
        </authorList>
    </citation>
    <scope>NUCLEOTIDE SEQUENCE [LARGE SCALE GENOMIC DNA]</scope>
    <source>
        <strain evidence="15">ET4</strain>
    </source>
</reference>
<dbReference type="Pfam" id="PF00593">
    <property type="entry name" value="TonB_dep_Rec_b-barrel"/>
    <property type="match status" value="1"/>
</dbReference>
<accession>A0ABT7U823</accession>
<evidence type="ECO:0000256" key="3">
    <source>
        <dbReference type="ARBA" id="ARBA00022452"/>
    </source>
</evidence>
<evidence type="ECO:0000313" key="15">
    <source>
        <dbReference type="Proteomes" id="UP001228403"/>
    </source>
</evidence>
<reference evidence="14 15" key="1">
    <citation type="submission" date="2023-06" db="EMBL/GenBank/DDBJ databases">
        <authorList>
            <person name="Zeman M."/>
            <person name="Kubasova T."/>
            <person name="Jahodarova E."/>
            <person name="Nykrynova M."/>
            <person name="Rychlik I."/>
        </authorList>
    </citation>
    <scope>NUCLEOTIDE SEQUENCE [LARGE SCALE GENOMIC DNA]</scope>
    <source>
        <strain evidence="14 15">ET4</strain>
    </source>
</reference>
<dbReference type="Gene3D" id="2.170.130.10">
    <property type="entry name" value="TonB-dependent receptor, plug domain"/>
    <property type="match status" value="1"/>
</dbReference>
<evidence type="ECO:0000256" key="4">
    <source>
        <dbReference type="ARBA" id="ARBA00022692"/>
    </source>
</evidence>
<dbReference type="InterPro" id="IPR037066">
    <property type="entry name" value="Plug_dom_sf"/>
</dbReference>
<feature type="domain" description="TonB-dependent receptor plug" evidence="13">
    <location>
        <begin position="50"/>
        <end position="138"/>
    </location>
</feature>
<keyword evidence="5" id="KW-0732">Signal</keyword>
<comment type="subcellular location">
    <subcellularLocation>
        <location evidence="1 10">Cell outer membrane</location>
        <topology evidence="1 10">Multi-pass membrane protein</topology>
    </subcellularLocation>
</comment>
<dbReference type="InterPro" id="IPR039426">
    <property type="entry name" value="TonB-dep_rcpt-like"/>
</dbReference>
<dbReference type="InterPro" id="IPR036942">
    <property type="entry name" value="Beta-barrel_TonB_sf"/>
</dbReference>
<keyword evidence="2 10" id="KW-0813">Transport</keyword>
<evidence type="ECO:0000256" key="7">
    <source>
        <dbReference type="ARBA" id="ARBA00023136"/>
    </source>
</evidence>
<gene>
    <name evidence="14" type="ORF">QUW02_12120</name>
</gene>
<evidence type="ECO:0000259" key="13">
    <source>
        <dbReference type="Pfam" id="PF07715"/>
    </source>
</evidence>
<dbReference type="PANTHER" id="PTHR30069">
    <property type="entry name" value="TONB-DEPENDENT OUTER MEMBRANE RECEPTOR"/>
    <property type="match status" value="1"/>
</dbReference>
<evidence type="ECO:0000256" key="8">
    <source>
        <dbReference type="ARBA" id="ARBA00023170"/>
    </source>
</evidence>
<keyword evidence="6 11" id="KW-0798">TonB box</keyword>
<evidence type="ECO:0000256" key="1">
    <source>
        <dbReference type="ARBA" id="ARBA00004571"/>
    </source>
</evidence>
<comment type="similarity">
    <text evidence="10 11">Belongs to the TonB-dependent receptor family.</text>
</comment>
<evidence type="ECO:0000256" key="10">
    <source>
        <dbReference type="PROSITE-ProRule" id="PRU01360"/>
    </source>
</evidence>
<dbReference type="SUPFAM" id="SSF56935">
    <property type="entry name" value="Porins"/>
    <property type="match status" value="1"/>
</dbReference>
<keyword evidence="8 14" id="KW-0675">Receptor</keyword>
<name>A0ABT7U823_9BACE</name>
<dbReference type="EMBL" id="JAUDCF010000041">
    <property type="protein sequence ID" value="MDM8146655.1"/>
    <property type="molecule type" value="Genomic_DNA"/>
</dbReference>
<dbReference type="PROSITE" id="PS52016">
    <property type="entry name" value="TONB_DEPENDENT_REC_3"/>
    <property type="match status" value="1"/>
</dbReference>